<dbReference type="InterPro" id="IPR016054">
    <property type="entry name" value="LY6_UPA_recep-like"/>
</dbReference>
<dbReference type="OMA" id="IKSCAYT"/>
<dbReference type="SUPFAM" id="SSF57302">
    <property type="entry name" value="Snake toxin-like"/>
    <property type="match status" value="1"/>
</dbReference>
<dbReference type="eggNOG" id="ENOG502SGKP">
    <property type="taxonomic scope" value="Eukaryota"/>
</dbReference>
<dbReference type="SMART" id="SM00134">
    <property type="entry name" value="LU"/>
    <property type="match status" value="1"/>
</dbReference>
<evidence type="ECO:0000313" key="9">
    <source>
        <dbReference type="Proteomes" id="UP000007646"/>
    </source>
</evidence>
<name>G3TYP1_LOXAF</name>
<dbReference type="InParanoid" id="G3TYP1"/>
<accession>G3TYP1</accession>
<comment type="subcellular location">
    <subcellularLocation>
        <location evidence="1">Cell membrane</location>
    </subcellularLocation>
</comment>
<dbReference type="Pfam" id="PF00087">
    <property type="entry name" value="Toxin_TOLIP"/>
    <property type="match status" value="1"/>
</dbReference>
<evidence type="ECO:0000256" key="6">
    <source>
        <dbReference type="SAM" id="SignalP"/>
    </source>
</evidence>
<evidence type="ECO:0000256" key="5">
    <source>
        <dbReference type="ARBA" id="ARBA00023180"/>
    </source>
</evidence>
<dbReference type="InterPro" id="IPR042339">
    <property type="entry name" value="Ly6D"/>
</dbReference>
<keyword evidence="5" id="KW-0325">Glycoprotein</keyword>
<dbReference type="GO" id="GO:0009986">
    <property type="term" value="C:cell surface"/>
    <property type="evidence" value="ECO:0007669"/>
    <property type="project" value="InterPro"/>
</dbReference>
<keyword evidence="9" id="KW-1185">Reference proteome</keyword>
<reference evidence="8" key="3">
    <citation type="submission" date="2025-09" db="UniProtKB">
        <authorList>
            <consortium name="Ensembl"/>
        </authorList>
    </citation>
    <scope>IDENTIFICATION</scope>
    <source>
        <strain evidence="8">Isolate ISIS603380</strain>
    </source>
</reference>
<evidence type="ECO:0000256" key="3">
    <source>
        <dbReference type="ARBA" id="ARBA00022729"/>
    </source>
</evidence>
<dbReference type="InterPro" id="IPR018363">
    <property type="entry name" value="CD59_antigen_CS"/>
</dbReference>
<feature type="signal peptide" evidence="6">
    <location>
        <begin position="1"/>
        <end position="20"/>
    </location>
</feature>
<reference evidence="8" key="2">
    <citation type="submission" date="2025-08" db="UniProtKB">
        <authorList>
            <consortium name="Ensembl"/>
        </authorList>
    </citation>
    <scope>IDENTIFICATION</scope>
    <source>
        <strain evidence="8">Isolate ISIS603380</strain>
    </source>
</reference>
<evidence type="ECO:0000259" key="7">
    <source>
        <dbReference type="SMART" id="SM00134"/>
    </source>
</evidence>
<sequence length="111" mass="12100">MRTHLLHLLPLLLLAWPAQALRCHECTATGNCYQDTSCQANTRYCLTTWNSPPGEKTAVIKSCAYTCPGFQESLAFSTASCCNTDLCNGAVIHSTSWSLLALSALVAYLNR</sequence>
<dbReference type="GO" id="GO:0030098">
    <property type="term" value="P:lymphocyte differentiation"/>
    <property type="evidence" value="ECO:0007669"/>
    <property type="project" value="InterPro"/>
</dbReference>
<evidence type="ECO:0000256" key="4">
    <source>
        <dbReference type="ARBA" id="ARBA00023136"/>
    </source>
</evidence>
<dbReference type="HOGENOM" id="CLU_161471_0_0_1"/>
<dbReference type="PANTHER" id="PTHR16982:SF2">
    <property type="entry name" value="LYMPHOCYTE ANTIGEN 6D"/>
    <property type="match status" value="1"/>
</dbReference>
<dbReference type="FunCoup" id="G3TYP1">
    <property type="interactions" value="1"/>
</dbReference>
<dbReference type="AlphaFoldDB" id="G3TYP1"/>
<dbReference type="GO" id="GO:0005886">
    <property type="term" value="C:plasma membrane"/>
    <property type="evidence" value="ECO:0007669"/>
    <property type="project" value="UniProtKB-SubCell"/>
</dbReference>
<keyword evidence="3 6" id="KW-0732">Signal</keyword>
<dbReference type="GeneTree" id="ENSGT00730000111801"/>
<dbReference type="InterPro" id="IPR035076">
    <property type="entry name" value="Toxin/TOLIP"/>
</dbReference>
<dbReference type="Ensembl" id="ENSLAFT00000033607.1">
    <property type="protein sequence ID" value="ENSLAFP00000020699.1"/>
    <property type="gene ID" value="ENSLAFG00000032594.1"/>
</dbReference>
<organism evidence="8 9">
    <name type="scientific">Loxodonta africana</name>
    <name type="common">African elephant</name>
    <dbReference type="NCBI Taxonomy" id="9785"/>
    <lineage>
        <taxon>Eukaryota</taxon>
        <taxon>Metazoa</taxon>
        <taxon>Chordata</taxon>
        <taxon>Craniata</taxon>
        <taxon>Vertebrata</taxon>
        <taxon>Euteleostomi</taxon>
        <taxon>Mammalia</taxon>
        <taxon>Eutheria</taxon>
        <taxon>Afrotheria</taxon>
        <taxon>Proboscidea</taxon>
        <taxon>Elephantidae</taxon>
        <taxon>Loxodonta</taxon>
    </lineage>
</organism>
<feature type="chain" id="PRO_5003455852" description="UPAR/Ly6 domain-containing protein" evidence="6">
    <location>
        <begin position="21"/>
        <end position="111"/>
    </location>
</feature>
<protein>
    <recommendedName>
        <fullName evidence="7">UPAR/Ly6 domain-containing protein</fullName>
    </recommendedName>
</protein>
<dbReference type="Gene3D" id="2.10.60.10">
    <property type="entry name" value="CD59"/>
    <property type="match status" value="1"/>
</dbReference>
<evidence type="ECO:0000313" key="8">
    <source>
        <dbReference type="Ensembl" id="ENSLAFP00000020699.1"/>
    </source>
</evidence>
<evidence type="ECO:0000256" key="1">
    <source>
        <dbReference type="ARBA" id="ARBA00004236"/>
    </source>
</evidence>
<feature type="domain" description="UPAR/Ly6" evidence="7">
    <location>
        <begin position="21"/>
        <end position="100"/>
    </location>
</feature>
<evidence type="ECO:0000256" key="2">
    <source>
        <dbReference type="ARBA" id="ARBA00022475"/>
    </source>
</evidence>
<dbReference type="Proteomes" id="UP000007646">
    <property type="component" value="Unassembled WGS sequence"/>
</dbReference>
<reference evidence="8 9" key="1">
    <citation type="submission" date="2009-06" db="EMBL/GenBank/DDBJ databases">
        <title>The Genome Sequence of Loxodonta africana (African elephant).</title>
        <authorList>
            <person name="Di Palma F."/>
            <person name="Heiman D."/>
            <person name="Young S."/>
            <person name="Johnson J."/>
            <person name="Lander E.S."/>
            <person name="Lindblad-Toh K."/>
        </authorList>
    </citation>
    <scope>NUCLEOTIDE SEQUENCE [LARGE SCALE GENOMIC DNA]</scope>
    <source>
        <strain evidence="8 9">Isolate ISIS603380</strain>
    </source>
</reference>
<dbReference type="PANTHER" id="PTHR16982">
    <property type="entry name" value="LYMPHOCYTE ANTIGEN 6D"/>
    <property type="match status" value="1"/>
</dbReference>
<keyword evidence="2" id="KW-1003">Cell membrane</keyword>
<proteinExistence type="predicted"/>
<dbReference type="PROSITE" id="PS00983">
    <property type="entry name" value="LY6_UPAR"/>
    <property type="match status" value="1"/>
</dbReference>
<keyword evidence="4" id="KW-0472">Membrane</keyword>
<dbReference type="InterPro" id="IPR045860">
    <property type="entry name" value="Snake_toxin-like_sf"/>
</dbReference>